<reference evidence="4 5" key="2">
    <citation type="journal article" date="2021" name="Genomics">
        <title>High-quality reference genome for Clonorchis sinensis.</title>
        <authorList>
            <person name="Young N.D."/>
            <person name="Stroehlein A.J."/>
            <person name="Kinkar L."/>
            <person name="Wang T."/>
            <person name="Sohn W.M."/>
            <person name="Chang B.C.H."/>
            <person name="Kaur P."/>
            <person name="Weisz D."/>
            <person name="Dudchenko O."/>
            <person name="Aiden E.L."/>
            <person name="Korhonen P.K."/>
            <person name="Gasser R.B."/>
        </authorList>
    </citation>
    <scope>NUCLEOTIDE SEQUENCE [LARGE SCALE GENOMIC DNA]</scope>
    <source>
        <strain evidence="4">Cs-k2</strain>
    </source>
</reference>
<dbReference type="FunFam" id="3.40.50.720:FF:000137">
    <property type="entry name" value="Hydroxysteroid (17-beta) dehydrogenase 3"/>
    <property type="match status" value="1"/>
</dbReference>
<dbReference type="PANTHER" id="PTHR43899:SF13">
    <property type="entry name" value="RH59310P"/>
    <property type="match status" value="1"/>
</dbReference>
<evidence type="ECO:0000313" key="4">
    <source>
        <dbReference type="EMBL" id="KAG5442849.1"/>
    </source>
</evidence>
<reference evidence="4 5" key="1">
    <citation type="journal article" date="2018" name="Biotechnol. Adv.">
        <title>Improved genomic resources and new bioinformatic workflow for the carcinogenic parasite Clonorchis sinensis: Biotechnological implications.</title>
        <authorList>
            <person name="Wang D."/>
            <person name="Korhonen P.K."/>
            <person name="Gasser R.B."/>
            <person name="Young N.D."/>
        </authorList>
    </citation>
    <scope>NUCLEOTIDE SEQUENCE [LARGE SCALE GENOMIC DNA]</scope>
    <source>
        <strain evidence="4">Cs-k2</strain>
    </source>
</reference>
<dbReference type="PANTHER" id="PTHR43899">
    <property type="entry name" value="RH59310P"/>
    <property type="match status" value="1"/>
</dbReference>
<comment type="similarity">
    <text evidence="1">Belongs to the short-chain dehydrogenases/reductases (SDR) family.</text>
</comment>
<comment type="caution">
    <text evidence="4">The sequence shown here is derived from an EMBL/GenBank/DDBJ whole genome shotgun (WGS) entry which is preliminary data.</text>
</comment>
<keyword evidence="2" id="KW-0521">NADP</keyword>
<organism evidence="4 5">
    <name type="scientific">Clonorchis sinensis</name>
    <name type="common">Chinese liver fluke</name>
    <dbReference type="NCBI Taxonomy" id="79923"/>
    <lineage>
        <taxon>Eukaryota</taxon>
        <taxon>Metazoa</taxon>
        <taxon>Spiralia</taxon>
        <taxon>Lophotrochozoa</taxon>
        <taxon>Platyhelminthes</taxon>
        <taxon>Trematoda</taxon>
        <taxon>Digenea</taxon>
        <taxon>Opisthorchiida</taxon>
        <taxon>Opisthorchiata</taxon>
        <taxon>Opisthorchiidae</taxon>
        <taxon>Clonorchis</taxon>
    </lineage>
</organism>
<dbReference type="InterPro" id="IPR036291">
    <property type="entry name" value="NAD(P)-bd_dom_sf"/>
</dbReference>
<dbReference type="InParanoid" id="A0A419PGH4"/>
<dbReference type="OrthoDB" id="5545019at2759"/>
<dbReference type="PIRSF" id="PIRSF000126">
    <property type="entry name" value="11-beta-HSD1"/>
    <property type="match status" value="1"/>
</dbReference>
<dbReference type="GO" id="GO:0016491">
    <property type="term" value="F:oxidoreductase activity"/>
    <property type="evidence" value="ECO:0007669"/>
    <property type="project" value="UniProtKB-KW"/>
</dbReference>
<dbReference type="InterPro" id="IPR002347">
    <property type="entry name" value="SDR_fam"/>
</dbReference>
<gene>
    <name evidence="4" type="ORF">CSKR_113286</name>
</gene>
<dbReference type="Pfam" id="PF00106">
    <property type="entry name" value="adh_short"/>
    <property type="match status" value="1"/>
</dbReference>
<sequence length="306" mass="34117">MFVYVFLIALLGLLFYVVIPVIFIILEYTIGPKLFGKRKQLRKAGQWAVITGASDGIGKAFAQELASDGLDVMLISRSAGKLEALATELRMTYGVSVKYIAVDFTQENIYDDIRKEVDALSSIACLVNNVGMVNVSPMEFCFEEGMCVDKIHDYIACNCLSMAAMTHIVLPRLVAQKSGAALINLASFTSIQPLPYISLYTGTKAFVRQLSESLKPEVRGCNVLVHTIYPMYVATSMVGRRRGFWVISPTQCARSSLDMLGVNSFCTGHLIHELQTYYFSFLPQSSFNHSMEQKLKRARQRALKTE</sequence>
<dbReference type="Gene3D" id="3.40.50.720">
    <property type="entry name" value="NAD(P)-binding Rossmann-like Domain"/>
    <property type="match status" value="1"/>
</dbReference>
<evidence type="ECO:0000256" key="2">
    <source>
        <dbReference type="ARBA" id="ARBA00022857"/>
    </source>
</evidence>
<evidence type="ECO:0000256" key="3">
    <source>
        <dbReference type="ARBA" id="ARBA00023002"/>
    </source>
</evidence>
<dbReference type="PRINTS" id="PR00081">
    <property type="entry name" value="GDHRDH"/>
</dbReference>
<dbReference type="SUPFAM" id="SSF51735">
    <property type="entry name" value="NAD(P)-binding Rossmann-fold domains"/>
    <property type="match status" value="1"/>
</dbReference>
<name>A0A419PGH4_CLOSI</name>
<dbReference type="STRING" id="79923.A0A419PGH4"/>
<dbReference type="AlphaFoldDB" id="A0A419PGH4"/>
<protein>
    <submittedName>
        <fullName evidence="4">Very-long-chain 3-oxoacyl-CoA reductase</fullName>
    </submittedName>
</protein>
<dbReference type="InterPro" id="IPR051019">
    <property type="entry name" value="VLCFA-Steroid_DH"/>
</dbReference>
<accession>A0A419PGH4</accession>
<evidence type="ECO:0000313" key="5">
    <source>
        <dbReference type="Proteomes" id="UP000286415"/>
    </source>
</evidence>
<keyword evidence="5" id="KW-1185">Reference proteome</keyword>
<evidence type="ECO:0000256" key="1">
    <source>
        <dbReference type="ARBA" id="ARBA00006484"/>
    </source>
</evidence>
<dbReference type="CDD" id="cd05356">
    <property type="entry name" value="17beta-HSD1_like_SDR_c"/>
    <property type="match status" value="1"/>
</dbReference>
<dbReference type="EMBL" id="NIRI02000056">
    <property type="protein sequence ID" value="KAG5442849.1"/>
    <property type="molecule type" value="Genomic_DNA"/>
</dbReference>
<dbReference type="Proteomes" id="UP000286415">
    <property type="component" value="Unassembled WGS sequence"/>
</dbReference>
<keyword evidence="3" id="KW-0560">Oxidoreductase</keyword>
<proteinExistence type="inferred from homology"/>
<dbReference type="GO" id="GO:0005783">
    <property type="term" value="C:endoplasmic reticulum"/>
    <property type="evidence" value="ECO:0007669"/>
    <property type="project" value="TreeGrafter"/>
</dbReference>